<sequence length="68" mass="7803">MPQPSAASKRYDTGGAAAMTAAGSYFQGRPYIYKPEQNCTRSYFRGMSYFRGNRVITWDSLIKEWSMF</sequence>
<proteinExistence type="predicted"/>
<protein>
    <submittedName>
        <fullName evidence="1">Uncharacterized protein</fullName>
    </submittedName>
</protein>
<name>A0AAV7D7Z9_ENGPU</name>
<dbReference type="AlphaFoldDB" id="A0AAV7D7Z9"/>
<dbReference type="EMBL" id="WNYA01000001">
    <property type="protein sequence ID" value="KAG8592388.1"/>
    <property type="molecule type" value="Genomic_DNA"/>
</dbReference>
<dbReference type="Proteomes" id="UP000824782">
    <property type="component" value="Unassembled WGS sequence"/>
</dbReference>
<comment type="caution">
    <text evidence="1">The sequence shown here is derived from an EMBL/GenBank/DDBJ whole genome shotgun (WGS) entry which is preliminary data.</text>
</comment>
<reference evidence="1" key="1">
    <citation type="thesis" date="2020" institute="ProQuest LLC" country="789 East Eisenhower Parkway, Ann Arbor, MI, USA">
        <title>Comparative Genomics and Chromosome Evolution.</title>
        <authorList>
            <person name="Mudd A.B."/>
        </authorList>
    </citation>
    <scope>NUCLEOTIDE SEQUENCE</scope>
    <source>
        <strain evidence="1">237g6f4</strain>
        <tissue evidence="1">Blood</tissue>
    </source>
</reference>
<organism evidence="1 2">
    <name type="scientific">Engystomops pustulosus</name>
    <name type="common">Tungara frog</name>
    <name type="synonym">Physalaemus pustulosus</name>
    <dbReference type="NCBI Taxonomy" id="76066"/>
    <lineage>
        <taxon>Eukaryota</taxon>
        <taxon>Metazoa</taxon>
        <taxon>Chordata</taxon>
        <taxon>Craniata</taxon>
        <taxon>Vertebrata</taxon>
        <taxon>Euteleostomi</taxon>
        <taxon>Amphibia</taxon>
        <taxon>Batrachia</taxon>
        <taxon>Anura</taxon>
        <taxon>Neobatrachia</taxon>
        <taxon>Hyloidea</taxon>
        <taxon>Leptodactylidae</taxon>
        <taxon>Leiuperinae</taxon>
        <taxon>Engystomops</taxon>
    </lineage>
</organism>
<gene>
    <name evidence="1" type="ORF">GDO81_000488</name>
</gene>
<evidence type="ECO:0000313" key="2">
    <source>
        <dbReference type="Proteomes" id="UP000824782"/>
    </source>
</evidence>
<accession>A0AAV7D7Z9</accession>
<evidence type="ECO:0000313" key="1">
    <source>
        <dbReference type="EMBL" id="KAG8592388.1"/>
    </source>
</evidence>
<keyword evidence="2" id="KW-1185">Reference proteome</keyword>